<sequence length="141" mass="16104">MATLLQKLVKRAPPFNSLRLLTSIDIPQLPCSSTVLHSLRRESDHGTGRSRHSGLPLDWGGADHPCSMQHAHLIFPTFLHVQHLEPIHQHCGVDGDGECDEGSAVDDRTLWADSVKKKRKRKMNKHKLRKLRRQLRRKTKT</sequence>
<organism evidence="7">
    <name type="scientific">Spirodela intermedia</name>
    <name type="common">Intermediate duckweed</name>
    <dbReference type="NCBI Taxonomy" id="51605"/>
    <lineage>
        <taxon>Eukaryota</taxon>
        <taxon>Viridiplantae</taxon>
        <taxon>Streptophyta</taxon>
        <taxon>Embryophyta</taxon>
        <taxon>Tracheophyta</taxon>
        <taxon>Spermatophyta</taxon>
        <taxon>Magnoliopsida</taxon>
        <taxon>Liliopsida</taxon>
        <taxon>Araceae</taxon>
        <taxon>Lemnoideae</taxon>
        <taxon>Spirodela</taxon>
    </lineage>
</organism>
<dbReference type="GO" id="GO:0005739">
    <property type="term" value="C:mitochondrion"/>
    <property type="evidence" value="ECO:0007669"/>
    <property type="project" value="UniProtKB-SubCell"/>
</dbReference>
<evidence type="ECO:0000256" key="2">
    <source>
        <dbReference type="ARBA" id="ARBA00023128"/>
    </source>
</evidence>
<protein>
    <recommendedName>
        <fullName evidence="4">Small ribosomal subunit protein mS38</fullName>
    </recommendedName>
</protein>
<reference evidence="7" key="1">
    <citation type="submission" date="2019-12" db="EMBL/GenBank/DDBJ databases">
        <authorList>
            <person name="Scholz U."/>
            <person name="Mascher M."/>
            <person name="Fiebig A."/>
        </authorList>
    </citation>
    <scope>NUCLEOTIDE SEQUENCE</scope>
</reference>
<dbReference type="Proteomes" id="UP000663760">
    <property type="component" value="Chromosome 8"/>
</dbReference>
<evidence type="ECO:0000313" key="9">
    <source>
        <dbReference type="Proteomes" id="UP000663760"/>
    </source>
</evidence>
<dbReference type="InterPro" id="IPR013177">
    <property type="entry name" value="Ribosomal_mS38_C"/>
</dbReference>
<dbReference type="EMBL" id="LR746271">
    <property type="protein sequence ID" value="CAA7400649.1"/>
    <property type="molecule type" value="Genomic_DNA"/>
</dbReference>
<feature type="domain" description="Ribosomal protein mS38 C-terminal" evidence="6">
    <location>
        <begin position="111"/>
        <end position="141"/>
    </location>
</feature>
<feature type="compositionally biased region" description="Basic residues" evidence="5">
    <location>
        <begin position="116"/>
        <end position="141"/>
    </location>
</feature>
<evidence type="ECO:0000313" key="7">
    <source>
        <dbReference type="EMBL" id="CAA2624685.1"/>
    </source>
</evidence>
<dbReference type="AlphaFoldDB" id="A0A7I8J416"/>
<dbReference type="SMART" id="SM01155">
    <property type="entry name" value="DUF1713"/>
    <property type="match status" value="1"/>
</dbReference>
<dbReference type="PANTHER" id="PTHR32035:SF3">
    <property type="entry name" value="SMALL RIBOSOMAL SUBUNIT PROTEIN MS38"/>
    <property type="match status" value="1"/>
</dbReference>
<evidence type="ECO:0000313" key="8">
    <source>
        <dbReference type="EMBL" id="CAA7400649.1"/>
    </source>
</evidence>
<dbReference type="Pfam" id="PF08213">
    <property type="entry name" value="COX24_C"/>
    <property type="match status" value="1"/>
</dbReference>
<name>A0A7I8J416_SPIIN</name>
<feature type="region of interest" description="Disordered" evidence="5">
    <location>
        <begin position="115"/>
        <end position="141"/>
    </location>
</feature>
<dbReference type="PANTHER" id="PTHR32035">
    <property type="entry name" value="AURORA KINASE A-INTERACTING PROTEIN"/>
    <property type="match status" value="1"/>
</dbReference>
<comment type="similarity">
    <text evidence="3">Belongs to the mitochondrion-specific ribosomal protein mS38 family.</text>
</comment>
<evidence type="ECO:0000256" key="5">
    <source>
        <dbReference type="SAM" id="MobiDB-lite"/>
    </source>
</evidence>
<evidence type="ECO:0000256" key="3">
    <source>
        <dbReference type="ARBA" id="ARBA00035647"/>
    </source>
</evidence>
<proteinExistence type="inferred from homology"/>
<comment type="subcellular location">
    <subcellularLocation>
        <location evidence="1">Mitochondrion</location>
    </subcellularLocation>
</comment>
<keyword evidence="9" id="KW-1185">Reference proteome</keyword>
<evidence type="ECO:0000256" key="4">
    <source>
        <dbReference type="ARBA" id="ARBA00035682"/>
    </source>
</evidence>
<evidence type="ECO:0000256" key="1">
    <source>
        <dbReference type="ARBA" id="ARBA00004173"/>
    </source>
</evidence>
<dbReference type="EMBL" id="LR743595">
    <property type="protein sequence ID" value="CAA2624685.1"/>
    <property type="molecule type" value="Genomic_DNA"/>
</dbReference>
<accession>A0A7I8J416</accession>
<gene>
    <name evidence="7" type="ORF">SI7747_08010510</name>
    <name evidence="8" type="ORF">SI8410_08011327</name>
</gene>
<evidence type="ECO:0000259" key="6">
    <source>
        <dbReference type="SMART" id="SM01155"/>
    </source>
</evidence>
<keyword evidence="2" id="KW-0496">Mitochondrion</keyword>